<sequence>MANNKSAIKRIQIAERNRLRNKAYKSAVKTLMKRYFTAVEAYVQEQTPEALQKVDQARSSAYQKIDKAVKRGVLHANTGARRKARLARFWRMTHEKAQAVKA</sequence>
<dbReference type="RefSeq" id="WP_265265984.1">
    <property type="nucleotide sequence ID" value="NZ_JAIHOM010000108.1"/>
</dbReference>
<keyword evidence="4 7" id="KW-0689">Ribosomal protein</keyword>
<proteinExistence type="inferred from homology"/>
<keyword evidence="5 7" id="KW-0687">Ribonucleoprotein</keyword>
<dbReference type="InterPro" id="IPR002583">
    <property type="entry name" value="Ribosomal_bS20"/>
</dbReference>
<comment type="similarity">
    <text evidence="1 7">Belongs to the bacterial ribosomal protein bS20 family.</text>
</comment>
<dbReference type="GO" id="GO:0005840">
    <property type="term" value="C:ribosome"/>
    <property type="evidence" value="ECO:0007669"/>
    <property type="project" value="UniProtKB-KW"/>
</dbReference>
<dbReference type="Proteomes" id="UP001526426">
    <property type="component" value="Unassembled WGS sequence"/>
</dbReference>
<name>A0ABT3L9A2_9CYAN</name>
<dbReference type="PANTHER" id="PTHR33398:SF1">
    <property type="entry name" value="SMALL RIBOSOMAL SUBUNIT PROTEIN BS20C"/>
    <property type="match status" value="1"/>
</dbReference>
<reference evidence="8 9" key="1">
    <citation type="submission" date="2021-08" db="EMBL/GenBank/DDBJ databases">
        <title>Draft genome sequence of Spirulina subsalsa with high tolerance to salinity and hype-accumulation of phycocyanin.</title>
        <authorList>
            <person name="Pei H."/>
            <person name="Jiang L."/>
        </authorList>
    </citation>
    <scope>NUCLEOTIDE SEQUENCE [LARGE SCALE GENOMIC DNA]</scope>
    <source>
        <strain evidence="8 9">FACHB-351</strain>
    </source>
</reference>
<comment type="caution">
    <text evidence="8">The sequence shown here is derived from an EMBL/GenBank/DDBJ whole genome shotgun (WGS) entry which is preliminary data.</text>
</comment>
<dbReference type="NCBIfam" id="TIGR00029">
    <property type="entry name" value="S20"/>
    <property type="match status" value="1"/>
</dbReference>
<evidence type="ECO:0000256" key="2">
    <source>
        <dbReference type="ARBA" id="ARBA00022730"/>
    </source>
</evidence>
<comment type="function">
    <text evidence="7">Binds directly to 16S ribosomal RNA.</text>
</comment>
<keyword evidence="3 7" id="KW-0694">RNA-binding</keyword>
<dbReference type="Pfam" id="PF01649">
    <property type="entry name" value="Ribosomal_S20p"/>
    <property type="match status" value="1"/>
</dbReference>
<evidence type="ECO:0000256" key="3">
    <source>
        <dbReference type="ARBA" id="ARBA00022884"/>
    </source>
</evidence>
<protein>
    <recommendedName>
        <fullName evidence="6 7">Small ribosomal subunit protein bS20</fullName>
    </recommendedName>
</protein>
<accession>A0ABT3L9A2</accession>
<dbReference type="Gene3D" id="1.20.58.110">
    <property type="entry name" value="Ribosomal protein S20"/>
    <property type="match status" value="1"/>
</dbReference>
<dbReference type="PANTHER" id="PTHR33398">
    <property type="entry name" value="30S RIBOSOMAL PROTEIN S20"/>
    <property type="match status" value="1"/>
</dbReference>
<dbReference type="SUPFAM" id="SSF46992">
    <property type="entry name" value="Ribosomal protein S20"/>
    <property type="match status" value="1"/>
</dbReference>
<keyword evidence="2 7" id="KW-0699">rRNA-binding</keyword>
<evidence type="ECO:0000313" key="9">
    <source>
        <dbReference type="Proteomes" id="UP001526426"/>
    </source>
</evidence>
<keyword evidence="9" id="KW-1185">Reference proteome</keyword>
<evidence type="ECO:0000256" key="4">
    <source>
        <dbReference type="ARBA" id="ARBA00022980"/>
    </source>
</evidence>
<dbReference type="InterPro" id="IPR036510">
    <property type="entry name" value="Ribosomal_bS20_sf"/>
</dbReference>
<evidence type="ECO:0000256" key="1">
    <source>
        <dbReference type="ARBA" id="ARBA00007634"/>
    </source>
</evidence>
<evidence type="ECO:0000313" key="8">
    <source>
        <dbReference type="EMBL" id="MCW6038090.1"/>
    </source>
</evidence>
<evidence type="ECO:0000256" key="6">
    <source>
        <dbReference type="ARBA" id="ARBA00035136"/>
    </source>
</evidence>
<dbReference type="EMBL" id="JAIHOM010000108">
    <property type="protein sequence ID" value="MCW6038090.1"/>
    <property type="molecule type" value="Genomic_DNA"/>
</dbReference>
<evidence type="ECO:0000256" key="7">
    <source>
        <dbReference type="HAMAP-Rule" id="MF_00500"/>
    </source>
</evidence>
<organism evidence="8 9">
    <name type="scientific">Spirulina subsalsa FACHB-351</name>
    <dbReference type="NCBI Taxonomy" id="234711"/>
    <lineage>
        <taxon>Bacteria</taxon>
        <taxon>Bacillati</taxon>
        <taxon>Cyanobacteriota</taxon>
        <taxon>Cyanophyceae</taxon>
        <taxon>Spirulinales</taxon>
        <taxon>Spirulinaceae</taxon>
        <taxon>Spirulina</taxon>
    </lineage>
</organism>
<evidence type="ECO:0000256" key="5">
    <source>
        <dbReference type="ARBA" id="ARBA00023274"/>
    </source>
</evidence>
<gene>
    <name evidence="7 8" type="primary">rpsT</name>
    <name evidence="7" type="synonym">rps20</name>
    <name evidence="8" type="ORF">K4A83_17690</name>
</gene>
<dbReference type="HAMAP" id="MF_00500">
    <property type="entry name" value="Ribosomal_bS20"/>
    <property type="match status" value="1"/>
</dbReference>